<dbReference type="Proteomes" id="UP001233314">
    <property type="component" value="Unassembled WGS sequence"/>
</dbReference>
<evidence type="ECO:0000256" key="1">
    <source>
        <dbReference type="ARBA" id="ARBA00005059"/>
    </source>
</evidence>
<dbReference type="InterPro" id="IPR036343">
    <property type="entry name" value="GluRdtase_N_sf"/>
</dbReference>
<comment type="catalytic activity">
    <reaction evidence="7 8 9">
        <text>(S)-4-amino-5-oxopentanoate + tRNA(Glu) + NADP(+) = L-glutamyl-tRNA(Glu) + NADPH + H(+)</text>
        <dbReference type="Rhea" id="RHEA:12344"/>
        <dbReference type="Rhea" id="RHEA-COMP:9663"/>
        <dbReference type="Rhea" id="RHEA-COMP:9680"/>
        <dbReference type="ChEBI" id="CHEBI:15378"/>
        <dbReference type="ChEBI" id="CHEBI:57501"/>
        <dbReference type="ChEBI" id="CHEBI:57783"/>
        <dbReference type="ChEBI" id="CHEBI:58349"/>
        <dbReference type="ChEBI" id="CHEBI:78442"/>
        <dbReference type="ChEBI" id="CHEBI:78520"/>
        <dbReference type="EC" id="1.2.1.70"/>
    </reaction>
</comment>
<dbReference type="Pfam" id="PF00745">
    <property type="entry name" value="GlutR_dimer"/>
    <property type="match status" value="1"/>
</dbReference>
<feature type="binding site" evidence="8">
    <location>
        <position position="124"/>
    </location>
    <ligand>
        <name>substrate</name>
    </ligand>
</feature>
<proteinExistence type="inferred from homology"/>
<dbReference type="GO" id="GO:0008883">
    <property type="term" value="F:glutamyl-tRNA reductase activity"/>
    <property type="evidence" value="ECO:0007669"/>
    <property type="project" value="UniProtKB-EC"/>
</dbReference>
<keyword evidence="4 8" id="KW-0521">NADP</keyword>
<sequence length="438" mass="45804">MSVLVVGVSHKTAPVAVLEKLALTPEGVSKLVTDVAAIEHVAEATAIATCNRIEIYAEVDRFHGSVEEVSRLLCDRSEMATSDITSELLPHLYVHYDDGAVSHLFHVAAGLDSMVVGEGQILGQTRDALRIGQELGTVGPALNSLFQQALRVGKRSHAETDIDRAAPSMVSAALDHAVGVVGSVEGARVVVIGAGAMASLAVSTASRRGASEITVVNRTEGNAQRLADEYAARSLPLDSLADVLATADVLISCTGATGVVITAAELAAARAGSDRPLAVLDLALPHDVDPAVADLDGVSLIDLRYLAETLREADAGREVSGVRQIVAEEITAFASARRQASVTPTVVALRTMATGVVEAEAERLWARLPGLDEAVRAEVLQTVRRVADKLLHQPTVRVKELADTDGAVSYAAALAELFALDPDAVTAVTRPVVPEELA</sequence>
<dbReference type="InterPro" id="IPR036453">
    <property type="entry name" value="GluRdtase_dimer_dom_sf"/>
</dbReference>
<dbReference type="InterPro" id="IPR015895">
    <property type="entry name" value="4pyrrol_synth_GluRdtase_N"/>
</dbReference>
<dbReference type="RefSeq" id="WP_305027960.1">
    <property type="nucleotide sequence ID" value="NZ_JAUQTA010000001.1"/>
</dbReference>
<reference evidence="13 14" key="1">
    <citation type="submission" date="2023-07" db="EMBL/GenBank/DDBJ databases">
        <title>Nocardioides sp. nov WY-20 isolated from soil.</title>
        <authorList>
            <person name="Liu B."/>
            <person name="Wan Y."/>
        </authorList>
    </citation>
    <scope>NUCLEOTIDE SEQUENCE [LARGE SCALE GENOMIC DNA]</scope>
    <source>
        <strain evidence="13 14">WY-20</strain>
    </source>
</reference>
<dbReference type="SUPFAM" id="SSF69075">
    <property type="entry name" value="Glutamyl tRNA-reductase dimerization domain"/>
    <property type="match status" value="1"/>
</dbReference>
<evidence type="ECO:0000256" key="3">
    <source>
        <dbReference type="ARBA" id="ARBA00012970"/>
    </source>
</evidence>
<evidence type="ECO:0000259" key="10">
    <source>
        <dbReference type="Pfam" id="PF00745"/>
    </source>
</evidence>
<comment type="subunit">
    <text evidence="8">Homodimer.</text>
</comment>
<accession>A0ABT9B2Y8</accession>
<dbReference type="EMBL" id="JAUQTA010000001">
    <property type="protein sequence ID" value="MDO7868588.1"/>
    <property type="molecule type" value="Genomic_DNA"/>
</dbReference>
<feature type="domain" description="Glutamyl-tRNA reductase N-terminal" evidence="12">
    <location>
        <begin position="6"/>
        <end position="160"/>
    </location>
</feature>
<comment type="function">
    <text evidence="8">Catalyzes the NADPH-dependent reduction of glutamyl-tRNA(Glu) to glutamate 1-semialdehyde (GSA).</text>
</comment>
<comment type="pathway">
    <text evidence="1 8 9">Porphyrin-containing compound metabolism; protoporphyrin-IX biosynthesis; 5-aminolevulinate from L-glutamyl-tRNA(Glu): step 1/2.</text>
</comment>
<comment type="caution">
    <text evidence="13">The sequence shown here is derived from an EMBL/GenBank/DDBJ whole genome shotgun (WGS) entry which is preliminary data.</text>
</comment>
<evidence type="ECO:0000313" key="14">
    <source>
        <dbReference type="Proteomes" id="UP001233314"/>
    </source>
</evidence>
<evidence type="ECO:0000256" key="7">
    <source>
        <dbReference type="ARBA" id="ARBA00047464"/>
    </source>
</evidence>
<dbReference type="InterPro" id="IPR036291">
    <property type="entry name" value="NAD(P)-bd_dom_sf"/>
</dbReference>
<evidence type="ECO:0000313" key="13">
    <source>
        <dbReference type="EMBL" id="MDO7868588.1"/>
    </source>
</evidence>
<comment type="domain">
    <text evidence="8">Possesses an unusual extended V-shaped dimeric structure with each monomer consisting of three distinct domains arranged along a curved 'spinal' alpha-helix. The N-terminal catalytic domain specifically recognizes the glutamate moiety of the substrate. The second domain is the NADPH-binding domain, and the third C-terminal domain is responsible for dimerization.</text>
</comment>
<dbReference type="PANTHER" id="PTHR43013">
    <property type="entry name" value="GLUTAMYL-TRNA REDUCTASE"/>
    <property type="match status" value="1"/>
</dbReference>
<dbReference type="HAMAP" id="MF_00087">
    <property type="entry name" value="Glu_tRNA_reductase"/>
    <property type="match status" value="1"/>
</dbReference>
<feature type="domain" description="Tetrapyrrole biosynthesis glutamyl-tRNA reductase dimerisation" evidence="10">
    <location>
        <begin position="322"/>
        <end position="420"/>
    </location>
</feature>
<evidence type="ECO:0000256" key="6">
    <source>
        <dbReference type="ARBA" id="ARBA00023244"/>
    </source>
</evidence>
<dbReference type="SUPFAM" id="SSF51735">
    <property type="entry name" value="NAD(P)-binding Rossmann-fold domains"/>
    <property type="match status" value="1"/>
</dbReference>
<name>A0ABT9B2Y8_9ACTN</name>
<evidence type="ECO:0000256" key="9">
    <source>
        <dbReference type="RuleBase" id="RU000584"/>
    </source>
</evidence>
<dbReference type="Gene3D" id="3.30.460.30">
    <property type="entry name" value="Glutamyl-tRNA reductase, N-terminal domain"/>
    <property type="match status" value="1"/>
</dbReference>
<evidence type="ECO:0000256" key="5">
    <source>
        <dbReference type="ARBA" id="ARBA00023002"/>
    </source>
</evidence>
<feature type="binding site" evidence="8">
    <location>
        <begin position="49"/>
        <end position="52"/>
    </location>
    <ligand>
        <name>substrate</name>
    </ligand>
</feature>
<dbReference type="InterPro" id="IPR006151">
    <property type="entry name" value="Shikm_DH/Glu-tRNA_Rdtase"/>
</dbReference>
<dbReference type="SUPFAM" id="SSF69742">
    <property type="entry name" value="Glutamyl tRNA-reductase catalytic, N-terminal domain"/>
    <property type="match status" value="1"/>
</dbReference>
<keyword evidence="6 8" id="KW-0627">Porphyrin biosynthesis</keyword>
<dbReference type="Pfam" id="PF05201">
    <property type="entry name" value="GlutR_N"/>
    <property type="match status" value="1"/>
</dbReference>
<evidence type="ECO:0000259" key="11">
    <source>
        <dbReference type="Pfam" id="PF01488"/>
    </source>
</evidence>
<feature type="domain" description="Quinate/shikimate 5-dehydrogenase/glutamyl-tRNA reductase" evidence="11">
    <location>
        <begin position="180"/>
        <end position="304"/>
    </location>
</feature>
<feature type="binding site" evidence="8">
    <location>
        <position position="113"/>
    </location>
    <ligand>
        <name>substrate</name>
    </ligand>
</feature>
<dbReference type="InterPro" id="IPR000343">
    <property type="entry name" value="4pyrrol_synth_GluRdtase"/>
</dbReference>
<dbReference type="Pfam" id="PF01488">
    <property type="entry name" value="Shikimate_DH"/>
    <property type="match status" value="1"/>
</dbReference>
<feature type="active site" description="Nucleophile" evidence="8">
    <location>
        <position position="50"/>
    </location>
</feature>
<keyword evidence="5 8" id="KW-0560">Oxidoreductase</keyword>
<keyword evidence="14" id="KW-1185">Reference proteome</keyword>
<dbReference type="PIRSF" id="PIRSF000445">
    <property type="entry name" value="4pyrrol_synth_GluRdtase"/>
    <property type="match status" value="1"/>
</dbReference>
<feature type="binding site" evidence="8">
    <location>
        <begin position="118"/>
        <end position="120"/>
    </location>
    <ligand>
        <name>substrate</name>
    </ligand>
</feature>
<dbReference type="NCBIfam" id="TIGR01035">
    <property type="entry name" value="hemA"/>
    <property type="match status" value="1"/>
</dbReference>
<evidence type="ECO:0000259" key="12">
    <source>
        <dbReference type="Pfam" id="PF05201"/>
    </source>
</evidence>
<gene>
    <name evidence="8" type="primary">hemA</name>
    <name evidence="13" type="ORF">Q5722_09430</name>
</gene>
<feature type="site" description="Important for activity" evidence="8">
    <location>
        <position position="103"/>
    </location>
</feature>
<dbReference type="Gene3D" id="3.40.50.720">
    <property type="entry name" value="NAD(P)-binding Rossmann-like Domain"/>
    <property type="match status" value="1"/>
</dbReference>
<evidence type="ECO:0000256" key="2">
    <source>
        <dbReference type="ARBA" id="ARBA00005916"/>
    </source>
</evidence>
<organism evidence="13 14">
    <name type="scientific">Nocardioides jiangxiensis</name>
    <dbReference type="NCBI Taxonomy" id="3064524"/>
    <lineage>
        <taxon>Bacteria</taxon>
        <taxon>Bacillati</taxon>
        <taxon>Actinomycetota</taxon>
        <taxon>Actinomycetes</taxon>
        <taxon>Propionibacteriales</taxon>
        <taxon>Nocardioidaceae</taxon>
        <taxon>Nocardioides</taxon>
    </lineage>
</organism>
<dbReference type="InterPro" id="IPR015896">
    <property type="entry name" value="4pyrrol_synth_GluRdtase_dimer"/>
</dbReference>
<protein>
    <recommendedName>
        <fullName evidence="3 8">Glutamyl-tRNA reductase</fullName>
        <shortName evidence="8">GluTR</shortName>
        <ecNumber evidence="3 8">1.2.1.70</ecNumber>
    </recommendedName>
</protein>
<comment type="similarity">
    <text evidence="2 8 9">Belongs to the glutamyl-tRNA reductase family.</text>
</comment>
<dbReference type="NCBIfam" id="NF000744">
    <property type="entry name" value="PRK00045.1-3"/>
    <property type="match status" value="1"/>
</dbReference>
<feature type="binding site" evidence="8">
    <location>
        <begin position="193"/>
        <end position="198"/>
    </location>
    <ligand>
        <name>NADP(+)</name>
        <dbReference type="ChEBI" id="CHEBI:58349"/>
    </ligand>
</feature>
<dbReference type="PANTHER" id="PTHR43013:SF1">
    <property type="entry name" value="GLUTAMYL-TRNA REDUCTASE"/>
    <property type="match status" value="1"/>
</dbReference>
<evidence type="ECO:0000256" key="8">
    <source>
        <dbReference type="HAMAP-Rule" id="MF_00087"/>
    </source>
</evidence>
<dbReference type="EC" id="1.2.1.70" evidence="3 8"/>
<dbReference type="CDD" id="cd05213">
    <property type="entry name" value="NAD_bind_Glutamyl_tRNA_reduct"/>
    <property type="match status" value="1"/>
</dbReference>
<evidence type="ECO:0000256" key="4">
    <source>
        <dbReference type="ARBA" id="ARBA00022857"/>
    </source>
</evidence>
<comment type="miscellaneous">
    <text evidence="8">During catalysis, the active site Cys acts as a nucleophile attacking the alpha-carbonyl group of tRNA-bound glutamate with the formation of a thioester intermediate between enzyme and glutamate, and the concomitant release of tRNA(Glu). The thioester intermediate is finally reduced by direct hydride transfer from NADPH, to form the product GSA.</text>
</comment>